<gene>
    <name evidence="2" type="ORF">GF339_01025</name>
</gene>
<name>A0A9D5JRX0_9BACT</name>
<evidence type="ECO:0000313" key="3">
    <source>
        <dbReference type="Proteomes" id="UP000649604"/>
    </source>
</evidence>
<dbReference type="Pfam" id="PF04015">
    <property type="entry name" value="DUF362"/>
    <property type="match status" value="1"/>
</dbReference>
<protein>
    <submittedName>
        <fullName evidence="2">DUF362 domain-containing protein</fullName>
    </submittedName>
</protein>
<accession>A0A9D5JRX0</accession>
<dbReference type="AlphaFoldDB" id="A0A9D5JRX0"/>
<evidence type="ECO:0000313" key="2">
    <source>
        <dbReference type="EMBL" id="MBD3323132.1"/>
    </source>
</evidence>
<feature type="domain" description="DUF362" evidence="1">
    <location>
        <begin position="33"/>
        <end position="229"/>
    </location>
</feature>
<reference evidence="2" key="1">
    <citation type="submission" date="2019-11" db="EMBL/GenBank/DDBJ databases">
        <title>Microbial mats filling the niche in hypersaline microbial mats.</title>
        <authorList>
            <person name="Wong H.L."/>
            <person name="Macleod F.I."/>
            <person name="White R.A. III"/>
            <person name="Burns B.P."/>
        </authorList>
    </citation>
    <scope>NUCLEOTIDE SEQUENCE</scope>
    <source>
        <strain evidence="2">Rbin_158</strain>
    </source>
</reference>
<sequence length="371" mass="40318">MVTIIYGNDIRSMVPKVLAETAALDALRPDDTVVIKPNLVVSRRNWKGVNTDPQVVEALVEALKQRGASRITIADGSGMGYNATKAFPLCGYTEMAQRYGLTLVDLERDRFVSKPVQSAGPFRQLEIAKTVLNCDVLINVPVMKAHSETLITCSLKNLKGVMPRALKTRFHGVNLSQAIAQLNSVLSPNLILVDGIQGDLSSETGRTPVTMERILIGRNPVQVDSVVADMLGYEPRAIRHIAYSADAGLGTCDLNQIEACTLNRPVNDRQVQPPPHYTKRFPCRISADGACCTCMGNLLFALERLQERRLLSKKQQFLVGQKPPRASHNAALTIAVGQCAVNASHADVAIDACPPSAGMIYQQAASAIKHR</sequence>
<dbReference type="InterPro" id="IPR007160">
    <property type="entry name" value="DUF362"/>
</dbReference>
<comment type="caution">
    <text evidence="2">The sequence shown here is derived from an EMBL/GenBank/DDBJ whole genome shotgun (WGS) entry which is preliminary data.</text>
</comment>
<organism evidence="2 3">
    <name type="scientific">candidate division KSB3 bacterium</name>
    <dbReference type="NCBI Taxonomy" id="2044937"/>
    <lineage>
        <taxon>Bacteria</taxon>
        <taxon>candidate division KSB3</taxon>
    </lineage>
</organism>
<evidence type="ECO:0000259" key="1">
    <source>
        <dbReference type="Pfam" id="PF04015"/>
    </source>
</evidence>
<dbReference type="Proteomes" id="UP000649604">
    <property type="component" value="Unassembled WGS sequence"/>
</dbReference>
<dbReference type="EMBL" id="WJJP01000028">
    <property type="protein sequence ID" value="MBD3323132.1"/>
    <property type="molecule type" value="Genomic_DNA"/>
</dbReference>
<proteinExistence type="predicted"/>